<comment type="caution">
    <text evidence="4">The sequence shown here is derived from an EMBL/GenBank/DDBJ whole genome shotgun (WGS) entry which is preliminary data.</text>
</comment>
<dbReference type="Proteomes" id="UP000608850">
    <property type="component" value="Unassembled WGS sequence"/>
</dbReference>
<dbReference type="InterPro" id="IPR002104">
    <property type="entry name" value="Integrase_catalytic"/>
</dbReference>
<dbReference type="RefSeq" id="WP_188879277.1">
    <property type="nucleotide sequence ID" value="NZ_BMOQ01000006.1"/>
</dbReference>
<name>A0A830GDG2_9EURY</name>
<feature type="domain" description="Tyr recombinase" evidence="3">
    <location>
        <begin position="210"/>
        <end position="402"/>
    </location>
</feature>
<keyword evidence="1" id="KW-0233">DNA recombination</keyword>
<evidence type="ECO:0000313" key="5">
    <source>
        <dbReference type="Proteomes" id="UP000608850"/>
    </source>
</evidence>
<dbReference type="GO" id="GO:0006310">
    <property type="term" value="P:DNA recombination"/>
    <property type="evidence" value="ECO:0007669"/>
    <property type="project" value="UniProtKB-KW"/>
</dbReference>
<dbReference type="InterPro" id="IPR013762">
    <property type="entry name" value="Integrase-like_cat_sf"/>
</dbReference>
<evidence type="ECO:0000313" key="4">
    <source>
        <dbReference type="EMBL" id="GGN22108.1"/>
    </source>
</evidence>
<accession>A0A830GDG2</accession>
<keyword evidence="5" id="KW-1185">Reference proteome</keyword>
<dbReference type="Pfam" id="PF00589">
    <property type="entry name" value="Phage_integrase"/>
    <property type="match status" value="1"/>
</dbReference>
<dbReference type="PROSITE" id="PS51898">
    <property type="entry name" value="TYR_RECOMBINASE"/>
    <property type="match status" value="1"/>
</dbReference>
<dbReference type="EMBL" id="BMOQ01000006">
    <property type="protein sequence ID" value="GGN22108.1"/>
    <property type="molecule type" value="Genomic_DNA"/>
</dbReference>
<dbReference type="AlphaFoldDB" id="A0A830GDG2"/>
<feature type="region of interest" description="Disordered" evidence="2">
    <location>
        <begin position="372"/>
        <end position="396"/>
    </location>
</feature>
<organism evidence="4 5">
    <name type="scientific">Halarchaeum nitratireducens</name>
    <dbReference type="NCBI Taxonomy" id="489913"/>
    <lineage>
        <taxon>Archaea</taxon>
        <taxon>Methanobacteriati</taxon>
        <taxon>Methanobacteriota</taxon>
        <taxon>Stenosarchaea group</taxon>
        <taxon>Halobacteria</taxon>
        <taxon>Halobacteriales</taxon>
        <taxon>Halobacteriaceae</taxon>
    </lineage>
</organism>
<dbReference type="SUPFAM" id="SSF56349">
    <property type="entry name" value="DNA breaking-rejoining enzymes"/>
    <property type="match status" value="1"/>
</dbReference>
<dbReference type="InterPro" id="IPR011010">
    <property type="entry name" value="DNA_brk_join_enz"/>
</dbReference>
<dbReference type="OrthoDB" id="261204at2157"/>
<evidence type="ECO:0000256" key="1">
    <source>
        <dbReference type="ARBA" id="ARBA00023172"/>
    </source>
</evidence>
<protein>
    <recommendedName>
        <fullName evidence="3">Tyr recombinase domain-containing protein</fullName>
    </recommendedName>
</protein>
<feature type="compositionally biased region" description="Polar residues" evidence="2">
    <location>
        <begin position="376"/>
        <end position="386"/>
    </location>
</feature>
<dbReference type="Gene3D" id="1.10.443.10">
    <property type="entry name" value="Intergrase catalytic core"/>
    <property type="match status" value="1"/>
</dbReference>
<dbReference type="GO" id="GO:0015074">
    <property type="term" value="P:DNA integration"/>
    <property type="evidence" value="ECO:0007669"/>
    <property type="project" value="InterPro"/>
</dbReference>
<dbReference type="GO" id="GO:0003677">
    <property type="term" value="F:DNA binding"/>
    <property type="evidence" value="ECO:0007669"/>
    <property type="project" value="InterPro"/>
</dbReference>
<evidence type="ECO:0000256" key="2">
    <source>
        <dbReference type="SAM" id="MobiDB-lite"/>
    </source>
</evidence>
<gene>
    <name evidence="4" type="ORF">GCM10009021_24420</name>
</gene>
<evidence type="ECO:0000259" key="3">
    <source>
        <dbReference type="PROSITE" id="PS51898"/>
    </source>
</evidence>
<sequence>MEATYARFDDLDDFAQFYEAEIAPALRADPDVDIDPDRGTPTYAWLKGNYSGFVERLRRDYDLSPGEFYDEVGLPPNPEKNDEWGIDHEPTVHGLEDYLEELERDRGRAPTTVGPRRSRLKTYVTTYREVNDTSDLLSPLLDETEKPDEIARVRDTFRVLDDELGTLASKKKYVSAVKNWYTFLVEMGRGLYNPAESLLNRFGWDEDPVYDHPALSRNDLVALLDVATDEERFLLLALAGWGLRPIEACELHVDQLELDPGEGDVPYIAFEAGQRKNARRTRNTVEILVGVDAITERIDVLAEDGEWTGYLLPGQSIEQPISTQTARRWLRDLGERADVTIDGERPLPKMGRRTWYRLYRQQRPTIEAGTAAVAASQGSRDASVSERNYLDEQTRRQARADAMRELVQEELADIFEEHL</sequence>
<reference evidence="4 5" key="1">
    <citation type="journal article" date="2019" name="Int. J. Syst. Evol. Microbiol.">
        <title>The Global Catalogue of Microorganisms (GCM) 10K type strain sequencing project: providing services to taxonomists for standard genome sequencing and annotation.</title>
        <authorList>
            <consortium name="The Broad Institute Genomics Platform"/>
            <consortium name="The Broad Institute Genome Sequencing Center for Infectious Disease"/>
            <person name="Wu L."/>
            <person name="Ma J."/>
        </authorList>
    </citation>
    <scope>NUCLEOTIDE SEQUENCE [LARGE SCALE GENOMIC DNA]</scope>
    <source>
        <strain evidence="4 5">JCM 16331</strain>
    </source>
</reference>
<proteinExistence type="predicted"/>